<organism evidence="2 3">
    <name type="scientific">Salinibacter ruber</name>
    <dbReference type="NCBI Taxonomy" id="146919"/>
    <lineage>
        <taxon>Bacteria</taxon>
        <taxon>Pseudomonadati</taxon>
        <taxon>Rhodothermota</taxon>
        <taxon>Rhodothermia</taxon>
        <taxon>Rhodothermales</taxon>
        <taxon>Salinibacteraceae</taxon>
        <taxon>Salinibacter</taxon>
    </lineage>
</organism>
<evidence type="ECO:0000256" key="1">
    <source>
        <dbReference type="SAM" id="MobiDB-lite"/>
    </source>
</evidence>
<proteinExistence type="predicted"/>
<accession>A0A9X2PYP4</accession>
<dbReference type="EMBL" id="JANUAU010000001">
    <property type="protein sequence ID" value="MCS3676346.1"/>
    <property type="molecule type" value="Genomic_DNA"/>
</dbReference>
<gene>
    <name evidence="2" type="ORF">GGP71_000242</name>
</gene>
<sequence>MRRRRQGGLQSTAGRKAQGSGRVTRRLEGGPAEKAGM</sequence>
<dbReference type="AlphaFoldDB" id="A0A9X2PYP4"/>
<evidence type="ECO:0000313" key="3">
    <source>
        <dbReference type="Proteomes" id="UP001155027"/>
    </source>
</evidence>
<protein>
    <submittedName>
        <fullName evidence="2">Uncharacterized protein</fullName>
    </submittedName>
</protein>
<comment type="caution">
    <text evidence="2">The sequence shown here is derived from an EMBL/GenBank/DDBJ whole genome shotgun (WGS) entry which is preliminary data.</text>
</comment>
<reference evidence="2" key="1">
    <citation type="submission" date="2022-08" db="EMBL/GenBank/DDBJ databases">
        <title>Genomic Encyclopedia of Type Strains, Phase V (KMG-V): Genome sequencing to study the core and pangenomes of soil and plant-associated prokaryotes.</title>
        <authorList>
            <person name="Whitman W."/>
        </authorList>
    </citation>
    <scope>NUCLEOTIDE SEQUENCE</scope>
    <source>
        <strain evidence="2">0</strain>
    </source>
</reference>
<dbReference type="Proteomes" id="UP001155027">
    <property type="component" value="Unassembled WGS sequence"/>
</dbReference>
<evidence type="ECO:0000313" key="2">
    <source>
        <dbReference type="EMBL" id="MCS3676346.1"/>
    </source>
</evidence>
<name>A0A9X2PYP4_9BACT</name>
<feature type="region of interest" description="Disordered" evidence="1">
    <location>
        <begin position="1"/>
        <end position="37"/>
    </location>
</feature>